<keyword evidence="3" id="KW-0812">Transmembrane</keyword>
<comment type="subcellular location">
    <subcellularLocation>
        <location evidence="1">Cell membrane</location>
        <topology evidence="1">Multi-pass membrane protein</topology>
    </subcellularLocation>
</comment>
<evidence type="ECO:0000256" key="3">
    <source>
        <dbReference type="ARBA" id="ARBA00022692"/>
    </source>
</evidence>
<evidence type="ECO:0000256" key="4">
    <source>
        <dbReference type="ARBA" id="ARBA00022989"/>
    </source>
</evidence>
<evidence type="ECO:0000256" key="2">
    <source>
        <dbReference type="ARBA" id="ARBA00022475"/>
    </source>
</evidence>
<dbReference type="Pfam" id="PF12696">
    <property type="entry name" value="TraG-D_C"/>
    <property type="match status" value="1"/>
</dbReference>
<keyword evidence="2" id="KW-1003">Cell membrane</keyword>
<feature type="domain" description="TraD/TraG TraM recognition site" evidence="6">
    <location>
        <begin position="315"/>
        <end position="414"/>
    </location>
</feature>
<organism evidence="7 8">
    <name type="scientific">Mycolicibacterium aubagnense</name>
    <dbReference type="NCBI Taxonomy" id="319707"/>
    <lineage>
        <taxon>Bacteria</taxon>
        <taxon>Bacillati</taxon>
        <taxon>Actinomycetota</taxon>
        <taxon>Actinomycetes</taxon>
        <taxon>Mycobacteriales</taxon>
        <taxon>Mycobacteriaceae</taxon>
        <taxon>Mycolicibacterium</taxon>
    </lineage>
</organism>
<keyword evidence="4" id="KW-1133">Transmembrane helix</keyword>
<evidence type="ECO:0000256" key="5">
    <source>
        <dbReference type="ARBA" id="ARBA00023136"/>
    </source>
</evidence>
<evidence type="ECO:0000259" key="6">
    <source>
        <dbReference type="Pfam" id="PF12696"/>
    </source>
</evidence>
<geneLocation type="plasmid" evidence="7 8">
    <name>pJCM15296</name>
</geneLocation>
<accession>A0ABM7INF0</accession>
<dbReference type="InterPro" id="IPR027417">
    <property type="entry name" value="P-loop_NTPase"/>
</dbReference>
<protein>
    <recommendedName>
        <fullName evidence="6">TraD/TraG TraM recognition site domain-containing protein</fullName>
    </recommendedName>
</protein>
<dbReference type="Gene3D" id="3.40.50.300">
    <property type="entry name" value="P-loop containing nucleotide triphosphate hydrolases"/>
    <property type="match status" value="1"/>
</dbReference>
<dbReference type="PANTHER" id="PTHR37937:SF1">
    <property type="entry name" value="CONJUGATIVE TRANSFER: DNA TRANSPORT"/>
    <property type="match status" value="1"/>
</dbReference>
<keyword evidence="8" id="KW-1185">Reference proteome</keyword>
<proteinExistence type="predicted"/>
<reference evidence="7 8" key="1">
    <citation type="journal article" date="2019" name="Emerg. Microbes Infect.">
        <title>Comprehensive subspecies identification of 175 nontuberculous mycobacteria species based on 7547 genomic profiles.</title>
        <authorList>
            <person name="Matsumoto Y."/>
            <person name="Kinjo T."/>
            <person name="Motooka D."/>
            <person name="Nabeya D."/>
            <person name="Jung N."/>
            <person name="Uechi K."/>
            <person name="Horii T."/>
            <person name="Iida T."/>
            <person name="Fujita J."/>
            <person name="Nakamura S."/>
        </authorList>
    </citation>
    <scope>NUCLEOTIDE SEQUENCE [LARGE SCALE GENOMIC DNA]</scope>
    <source>
        <strain evidence="7 8">JCM 15296</strain>
        <plasmid evidence="7">pJCM15296</plasmid>
    </source>
</reference>
<keyword evidence="7" id="KW-0614">Plasmid</keyword>
<dbReference type="InterPro" id="IPR051539">
    <property type="entry name" value="T4SS-coupling_protein"/>
</dbReference>
<dbReference type="Proteomes" id="UP000465609">
    <property type="component" value="Plasmid pJCM15296"/>
</dbReference>
<name>A0ABM7INF0_9MYCO</name>
<dbReference type="InterPro" id="IPR032689">
    <property type="entry name" value="TraG-D_C"/>
</dbReference>
<dbReference type="EMBL" id="AP022578">
    <property type="protein sequence ID" value="BBX88254.1"/>
    <property type="molecule type" value="Genomic_DNA"/>
</dbReference>
<evidence type="ECO:0000313" key="8">
    <source>
        <dbReference type="Proteomes" id="UP000465609"/>
    </source>
</evidence>
<evidence type="ECO:0000313" key="7">
    <source>
        <dbReference type="EMBL" id="BBX88254.1"/>
    </source>
</evidence>
<evidence type="ECO:0000256" key="1">
    <source>
        <dbReference type="ARBA" id="ARBA00004651"/>
    </source>
</evidence>
<dbReference type="SUPFAM" id="SSF52540">
    <property type="entry name" value="P-loop containing nucleoside triphosphate hydrolases"/>
    <property type="match status" value="1"/>
</dbReference>
<sequence>MAMTYTEPYTPYAGLIYNEANQPVKAPSAPHVLLSAPTRTGKTRRILAPAAVMHPGPAVLCSSKPDLAKLVLQRRCAGVTGVIDLRPEQTRVWPQDVRRWVTDPTKSITDADEALTVAEVMLATSGVGFGGAASGSTVAAGGLWESQASRPLACLLYAASPLGNGQGMPWVLQAVEDFGTDNESEQEDGGGAGEIGRPSWLTAYALCPVPELAQPLYGVLVLDGRLRDSVKITVTKAVTPWVRLGLSARKNAAKLDAVDRLSIDSFDVKFLDEPDATLFVIAPNTGTVAGVAVALIDSIIRHFRDKEANDELHHRLLLELDEVCNSCPLPELLTYVGESAGLGVNLMATVQSSEHFKVVYGANYADALRDMFPATLIMYGSHERHLLEQASHWLGETTRRTESYGPQTGHRNLSSNFGQMIGWQELLPQSREEAQLLQRGTAGTRVLIPEWTEWLQIYDEALQRRLERRQAGAWS</sequence>
<dbReference type="PANTHER" id="PTHR37937">
    <property type="entry name" value="CONJUGATIVE TRANSFER: DNA TRANSPORT"/>
    <property type="match status" value="1"/>
</dbReference>
<gene>
    <name evidence="7" type="ORF">MAUB_64550</name>
</gene>
<keyword evidence="5" id="KW-0472">Membrane</keyword>